<protein>
    <submittedName>
        <fullName evidence="14">Pyridine nucleotide-disulfide oxidoreductase</fullName>
    </submittedName>
</protein>
<evidence type="ECO:0000256" key="4">
    <source>
        <dbReference type="ARBA" id="ARBA00022857"/>
    </source>
</evidence>
<dbReference type="InterPro" id="IPR004099">
    <property type="entry name" value="Pyr_nucl-diS_OxRdtase_dimer"/>
</dbReference>
<evidence type="ECO:0000313" key="14">
    <source>
        <dbReference type="EMBL" id="KTD36352.1"/>
    </source>
</evidence>
<evidence type="ECO:0000256" key="9">
    <source>
        <dbReference type="PIRSR" id="PIRSR000350-3"/>
    </source>
</evidence>
<evidence type="ECO:0000256" key="1">
    <source>
        <dbReference type="ARBA" id="ARBA00007532"/>
    </source>
</evidence>
<keyword evidence="3 9" id="KW-0274">FAD</keyword>
<comment type="similarity">
    <text evidence="1 11">Belongs to the class-I pyridine nucleotide-disulfide oxidoreductase family.</text>
</comment>
<keyword evidence="6" id="KW-1015">Disulfide bond</keyword>
<proteinExistence type="inferred from homology"/>
<dbReference type="GO" id="GO:0050660">
    <property type="term" value="F:flavin adenine dinucleotide binding"/>
    <property type="evidence" value="ECO:0007669"/>
    <property type="project" value="TreeGrafter"/>
</dbReference>
<feature type="domain" description="FAD/NAD(P)-binding" evidence="13">
    <location>
        <begin position="7"/>
        <end position="320"/>
    </location>
</feature>
<dbReference type="Pfam" id="PF07992">
    <property type="entry name" value="Pyr_redox_2"/>
    <property type="match status" value="1"/>
</dbReference>
<dbReference type="AlphaFoldDB" id="A0A0W0WVK5"/>
<feature type="domain" description="Pyridine nucleotide-disulphide oxidoreductase dimerisation" evidence="12">
    <location>
        <begin position="345"/>
        <end position="451"/>
    </location>
</feature>
<evidence type="ECO:0000256" key="2">
    <source>
        <dbReference type="ARBA" id="ARBA00022630"/>
    </source>
</evidence>
<dbReference type="PRINTS" id="PR00411">
    <property type="entry name" value="PNDRDTASEI"/>
</dbReference>
<evidence type="ECO:0000313" key="15">
    <source>
        <dbReference type="Proteomes" id="UP000054725"/>
    </source>
</evidence>
<comment type="caution">
    <text evidence="14">The sequence shown here is derived from an EMBL/GenBank/DDBJ whole genome shotgun (WGS) entry which is preliminary data.</text>
</comment>
<organism evidence="14 15">
    <name type="scientific">Legionella nautarum</name>
    <dbReference type="NCBI Taxonomy" id="45070"/>
    <lineage>
        <taxon>Bacteria</taxon>
        <taxon>Pseudomonadati</taxon>
        <taxon>Pseudomonadota</taxon>
        <taxon>Gammaproteobacteria</taxon>
        <taxon>Legionellales</taxon>
        <taxon>Legionellaceae</taxon>
        <taxon>Legionella</taxon>
    </lineage>
</organism>
<dbReference type="PANTHER" id="PTHR43014:SF2">
    <property type="entry name" value="MERCURIC REDUCTASE"/>
    <property type="match status" value="1"/>
</dbReference>
<accession>A0A0W0WVK5</accession>
<comment type="cofactor">
    <cofactor evidence="9">
        <name>FAD</name>
        <dbReference type="ChEBI" id="CHEBI:57692"/>
    </cofactor>
    <text evidence="9">Binds 1 FAD per subunit.</text>
</comment>
<feature type="binding site" evidence="9">
    <location>
        <begin position="178"/>
        <end position="185"/>
    </location>
    <ligand>
        <name>NAD(+)</name>
        <dbReference type="ChEBI" id="CHEBI:57540"/>
    </ligand>
</feature>
<evidence type="ECO:0000256" key="8">
    <source>
        <dbReference type="PIRSR" id="PIRSR000350-2"/>
    </source>
</evidence>
<dbReference type="InterPro" id="IPR016156">
    <property type="entry name" value="FAD/NAD-linked_Rdtase_dimer_sf"/>
</dbReference>
<dbReference type="Pfam" id="PF02852">
    <property type="entry name" value="Pyr_redox_dim"/>
    <property type="match status" value="1"/>
</dbReference>
<evidence type="ECO:0000256" key="5">
    <source>
        <dbReference type="ARBA" id="ARBA00023002"/>
    </source>
</evidence>
<feature type="disulfide bond" description="Redox-active" evidence="10">
    <location>
        <begin position="43"/>
        <end position="48"/>
    </location>
</feature>
<dbReference type="PANTHER" id="PTHR43014">
    <property type="entry name" value="MERCURIC REDUCTASE"/>
    <property type="match status" value="1"/>
</dbReference>
<dbReference type="PRINTS" id="PR00368">
    <property type="entry name" value="FADPNR"/>
</dbReference>
<reference evidence="14 15" key="1">
    <citation type="submission" date="2015-11" db="EMBL/GenBank/DDBJ databases">
        <title>Genomic analysis of 38 Legionella species identifies large and diverse effector repertoires.</title>
        <authorList>
            <person name="Burstein D."/>
            <person name="Amaro F."/>
            <person name="Zusman T."/>
            <person name="Lifshitz Z."/>
            <person name="Cohen O."/>
            <person name="Gilbert J.A."/>
            <person name="Pupko T."/>
            <person name="Shuman H.A."/>
            <person name="Segal G."/>
        </authorList>
    </citation>
    <scope>NUCLEOTIDE SEQUENCE [LARGE SCALE GENOMIC DNA]</scope>
    <source>
        <strain evidence="14 15">ATCC 49506</strain>
    </source>
</reference>
<dbReference type="OrthoDB" id="6132190at2"/>
<evidence type="ECO:0000256" key="10">
    <source>
        <dbReference type="PIRSR" id="PIRSR000350-4"/>
    </source>
</evidence>
<dbReference type="Proteomes" id="UP000054725">
    <property type="component" value="Unassembled WGS sequence"/>
</dbReference>
<feature type="binding site" evidence="9">
    <location>
        <position position="201"/>
    </location>
    <ligand>
        <name>NAD(+)</name>
        <dbReference type="ChEBI" id="CHEBI:57540"/>
    </ligand>
</feature>
<dbReference type="PATRIC" id="fig|45070.6.peg.1402"/>
<keyword evidence="7 11" id="KW-0676">Redox-active center</keyword>
<dbReference type="PIRSF" id="PIRSF000350">
    <property type="entry name" value="Mercury_reductase_MerA"/>
    <property type="match status" value="1"/>
</dbReference>
<evidence type="ECO:0000256" key="11">
    <source>
        <dbReference type="RuleBase" id="RU003691"/>
    </source>
</evidence>
<keyword evidence="5 11" id="KW-0560">Oxidoreductase</keyword>
<keyword evidence="9" id="KW-0520">NAD</keyword>
<feature type="binding site" evidence="9">
    <location>
        <position position="268"/>
    </location>
    <ligand>
        <name>NAD(+)</name>
        <dbReference type="ChEBI" id="CHEBI:57540"/>
    </ligand>
</feature>
<dbReference type="NCBIfam" id="NF004992">
    <property type="entry name" value="PRK06370.1-4"/>
    <property type="match status" value="1"/>
</dbReference>
<dbReference type="RefSeq" id="WP_058504358.1">
    <property type="nucleotide sequence ID" value="NZ_CAAAIF010000001.1"/>
</dbReference>
<dbReference type="EMBL" id="LNYO01000013">
    <property type="protein sequence ID" value="KTD36352.1"/>
    <property type="molecule type" value="Genomic_DNA"/>
</dbReference>
<name>A0A0W0WVK5_9GAMM</name>
<keyword evidence="9" id="KW-0547">Nucleotide-binding</keyword>
<dbReference type="InterPro" id="IPR036188">
    <property type="entry name" value="FAD/NAD-bd_sf"/>
</dbReference>
<keyword evidence="2 11" id="KW-0285">Flavoprotein</keyword>
<feature type="binding site" evidence="9">
    <location>
        <position position="52"/>
    </location>
    <ligand>
        <name>FAD</name>
        <dbReference type="ChEBI" id="CHEBI:57692"/>
    </ligand>
</feature>
<evidence type="ECO:0000256" key="3">
    <source>
        <dbReference type="ARBA" id="ARBA00022827"/>
    </source>
</evidence>
<dbReference type="InterPro" id="IPR012999">
    <property type="entry name" value="Pyr_OxRdtase_I_AS"/>
</dbReference>
<evidence type="ECO:0000256" key="6">
    <source>
        <dbReference type="ARBA" id="ARBA00023157"/>
    </source>
</evidence>
<dbReference type="STRING" id="45070.Lnau_1336"/>
<dbReference type="Gene3D" id="3.30.390.30">
    <property type="match status" value="1"/>
</dbReference>
<sequence>MTAQRFDAIVIGTGQSGPSLAVQLAGTGLKVAIIERNKFGGTCVNTGCIPTKVLVASAEVAHLAHKAAEFGIEIDGPIKTNWKNVKARKDAIVHKASQGVEQWLRNTPNITVFNGQAKFVNNYTVAVNNQHLTADKIFINVGARAFVPPIKGIDKIDYLTNSSILDLETVPEHLIVLGGSYIGLEFAQAFRFFGSKVTVIEKMPRLIPREDEDVSDTVLKIMKDANIDVHLNTTCFECSQSGQTLHVHIGDESNKSVIKGTHVLVAIGRIPNTDDLGLENTDIKLNERGMVVVDDSLATSVANIWAIGECNGKGAFTHTSYNDYQIVADNLLNHTQRKVTDRITAYALYIDPPLGRCGMTEAEIRKAGYKALVAKRPMTQVKRAVFKGETTGFIKILVDADSKKILGAAILGVGGDEIIHSILDVMYADKPYTLIRDAVHIHPTVSELIPTTLEQLLPLDES</sequence>
<dbReference type="InterPro" id="IPR001100">
    <property type="entry name" value="Pyr_nuc-diS_OxRdtase"/>
</dbReference>
<keyword evidence="4" id="KW-0521">NADP</keyword>
<dbReference type="GO" id="GO:0003955">
    <property type="term" value="F:NAD(P)H dehydrogenase (quinone) activity"/>
    <property type="evidence" value="ECO:0007669"/>
    <property type="project" value="TreeGrafter"/>
</dbReference>
<dbReference type="Gene3D" id="3.50.50.60">
    <property type="entry name" value="FAD/NAD(P)-binding domain"/>
    <property type="match status" value="2"/>
</dbReference>
<keyword evidence="15" id="KW-1185">Reference proteome</keyword>
<dbReference type="PROSITE" id="PS00076">
    <property type="entry name" value="PYRIDINE_REDOX_1"/>
    <property type="match status" value="1"/>
</dbReference>
<evidence type="ECO:0000256" key="7">
    <source>
        <dbReference type="ARBA" id="ARBA00023284"/>
    </source>
</evidence>
<dbReference type="SUPFAM" id="SSF55424">
    <property type="entry name" value="FAD/NAD-linked reductases, dimerisation (C-terminal) domain"/>
    <property type="match status" value="1"/>
</dbReference>
<dbReference type="GO" id="GO:0016668">
    <property type="term" value="F:oxidoreductase activity, acting on a sulfur group of donors, NAD(P) as acceptor"/>
    <property type="evidence" value="ECO:0007669"/>
    <property type="project" value="InterPro"/>
</dbReference>
<dbReference type="SUPFAM" id="SSF51905">
    <property type="entry name" value="FAD/NAD(P)-binding domain"/>
    <property type="match status" value="1"/>
</dbReference>
<gene>
    <name evidence="14" type="ORF">Lnau_1336</name>
</gene>
<evidence type="ECO:0000259" key="13">
    <source>
        <dbReference type="Pfam" id="PF07992"/>
    </source>
</evidence>
<evidence type="ECO:0000259" key="12">
    <source>
        <dbReference type="Pfam" id="PF02852"/>
    </source>
</evidence>
<dbReference type="InterPro" id="IPR023753">
    <property type="entry name" value="FAD/NAD-binding_dom"/>
</dbReference>
<feature type="active site" description="Proton acceptor" evidence="8">
    <location>
        <position position="442"/>
    </location>
</feature>